<dbReference type="SUPFAM" id="SSF53474">
    <property type="entry name" value="alpha/beta-Hydrolases"/>
    <property type="match status" value="1"/>
</dbReference>
<organism evidence="3 4">
    <name type="scientific">Dyadobacter luteus</name>
    <dbReference type="NCBI Taxonomy" id="2259619"/>
    <lineage>
        <taxon>Bacteria</taxon>
        <taxon>Pseudomonadati</taxon>
        <taxon>Bacteroidota</taxon>
        <taxon>Cytophagia</taxon>
        <taxon>Cytophagales</taxon>
        <taxon>Spirosomataceae</taxon>
        <taxon>Dyadobacter</taxon>
    </lineage>
</organism>
<proteinExistence type="predicted"/>
<dbReference type="Pfam" id="PF00326">
    <property type="entry name" value="Peptidase_S9"/>
    <property type="match status" value="1"/>
</dbReference>
<dbReference type="AlphaFoldDB" id="A0A3D8Y7G9"/>
<reference evidence="3 4" key="1">
    <citation type="submission" date="2018-07" db="EMBL/GenBank/DDBJ databases">
        <title>Dyadobacter roseus sp. nov., isolated from rose rhizosphere soil.</title>
        <authorList>
            <person name="Chen L."/>
        </authorList>
    </citation>
    <scope>NUCLEOTIDE SEQUENCE [LARGE SCALE GENOMIC DNA]</scope>
    <source>
        <strain evidence="3 4">RS19</strain>
    </source>
</reference>
<dbReference type="PANTHER" id="PTHR11731:SF118">
    <property type="entry name" value="BLR1971 PROTEIN"/>
    <property type="match status" value="1"/>
</dbReference>
<evidence type="ECO:0000259" key="1">
    <source>
        <dbReference type="Pfam" id="PF00326"/>
    </source>
</evidence>
<dbReference type="EMBL" id="QNUL01000018">
    <property type="protein sequence ID" value="REA58907.1"/>
    <property type="molecule type" value="Genomic_DNA"/>
</dbReference>
<evidence type="ECO:0000259" key="2">
    <source>
        <dbReference type="Pfam" id="PF00930"/>
    </source>
</evidence>
<dbReference type="SUPFAM" id="SSF82171">
    <property type="entry name" value="DPP6 N-terminal domain-like"/>
    <property type="match status" value="1"/>
</dbReference>
<dbReference type="InterPro" id="IPR002469">
    <property type="entry name" value="Peptidase_S9B_N"/>
</dbReference>
<dbReference type="InterPro" id="IPR001375">
    <property type="entry name" value="Peptidase_S9_cat"/>
</dbReference>
<dbReference type="InterPro" id="IPR029058">
    <property type="entry name" value="AB_hydrolase_fold"/>
</dbReference>
<feature type="domain" description="Peptidase S9 prolyl oligopeptidase catalytic" evidence="1">
    <location>
        <begin position="564"/>
        <end position="746"/>
    </location>
</feature>
<keyword evidence="4" id="KW-1185">Reference proteome</keyword>
<dbReference type="GO" id="GO:0006508">
    <property type="term" value="P:proteolysis"/>
    <property type="evidence" value="ECO:0007669"/>
    <property type="project" value="InterPro"/>
</dbReference>
<dbReference type="Proteomes" id="UP000256373">
    <property type="component" value="Unassembled WGS sequence"/>
</dbReference>
<dbReference type="Pfam" id="PF00930">
    <property type="entry name" value="DPPIV_N"/>
    <property type="match status" value="1"/>
</dbReference>
<dbReference type="PROSITE" id="PS51257">
    <property type="entry name" value="PROKAR_LIPOPROTEIN"/>
    <property type="match status" value="1"/>
</dbReference>
<accession>A0A3D8Y7G9</accession>
<name>A0A3D8Y7G9_9BACT</name>
<feature type="domain" description="Dipeptidylpeptidase IV N-terminal" evidence="2">
    <location>
        <begin position="143"/>
        <end position="471"/>
    </location>
</feature>
<dbReference type="GO" id="GO:0008236">
    <property type="term" value="F:serine-type peptidase activity"/>
    <property type="evidence" value="ECO:0007669"/>
    <property type="project" value="InterPro"/>
</dbReference>
<dbReference type="PANTHER" id="PTHR11731">
    <property type="entry name" value="PROTEASE FAMILY S9B,C DIPEPTIDYL-PEPTIDASE IV-RELATED"/>
    <property type="match status" value="1"/>
</dbReference>
<gene>
    <name evidence="3" type="ORF">DSL64_19785</name>
</gene>
<dbReference type="Gene3D" id="2.140.10.30">
    <property type="entry name" value="Dipeptidylpeptidase IV, N-terminal domain"/>
    <property type="match status" value="1"/>
</dbReference>
<dbReference type="InterPro" id="IPR050278">
    <property type="entry name" value="Serine_Prot_S9B/DPPIV"/>
</dbReference>
<sequence>MLFLSGRRIVSSKIHSPFLSVISACILGFSTTLMAQGKKEDYQRAEIVKQTMDNKVYNAPSTVQWIDQEHKFWYANPTPSGKKFMLVDVVGKSKSTAFDHEKLAVALAEASKSKVKPDSLPFTAIRFTDKGQVIEFEYLDENWKCNLASYKVEKTAKRPDFRRGRYWGDGTGEENRTPVTSPDGKWIAFVKSYNVYVQKADKSEPESALSFDGSEGENYSAALIWSPDSKKLATFKIRPNKPHLIYFVESTPADQFQPKLHSRNYLKPGDALPQKEAHLFVIDSRKHVAVKTSMGHQYATTNPKWWNDSRGFSFEYNERGHQAYKVIEVNGENGEARDLIAESSKTFIDYSGKKYRYDVNDGKEIIWASERDGWNHLYLYDGLTGKVKNQITKGKWVIRKVVKVDEKARTIIFEGSGKEKGQDPYLIQYYRVGFDGNGLTALTTENGTHSATFSSDYQYFVDTYSRIDLPPVTNLKSAVDGKIIQEIEKADISALTKIGWKAPEVFVSKARDNETDIYGIIVRPINYNPKKKYPVIELIYAGPHSSHAPKVFNSDFRYRFLHELAELGFVVVQLDGMGTSNRSKAFHDVCWQNIKDAGFPDRIKWIKAAAAKYPYIDASRVGIFGNSAGGQNSAAALLLHPDFYKVAVSSSGCHDNRMDKIWWNEQWMGYPIGEHYAASSNSTHAAKLKGKLLLILGEMDDNVDPASTMQFMDALIKANKPFDFLMVPGMGHSMGGDYGEHKRRDFFVKHLLGVEPPAWEGMN</sequence>
<evidence type="ECO:0000313" key="3">
    <source>
        <dbReference type="EMBL" id="REA58907.1"/>
    </source>
</evidence>
<protein>
    <submittedName>
        <fullName evidence="3">S9 family peptidase</fullName>
    </submittedName>
</protein>
<comment type="caution">
    <text evidence="3">The sequence shown here is derived from an EMBL/GenBank/DDBJ whole genome shotgun (WGS) entry which is preliminary data.</text>
</comment>
<dbReference type="RefSeq" id="WP_115832659.1">
    <property type="nucleotide sequence ID" value="NZ_QNUL01000018.1"/>
</dbReference>
<evidence type="ECO:0000313" key="4">
    <source>
        <dbReference type="Proteomes" id="UP000256373"/>
    </source>
</evidence>
<dbReference type="Gene3D" id="3.40.50.1820">
    <property type="entry name" value="alpha/beta hydrolase"/>
    <property type="match status" value="1"/>
</dbReference>
<dbReference type="OrthoDB" id="9812921at2"/>